<sequence>VSVCAPVTLETLNVFIAREDNS</sequence>
<accession>A0A382R7G7</accession>
<dbReference type="EMBL" id="UINC01119679">
    <property type="protein sequence ID" value="SVC93683.1"/>
    <property type="molecule type" value="Genomic_DNA"/>
</dbReference>
<proteinExistence type="predicted"/>
<name>A0A382R7G7_9ZZZZ</name>
<evidence type="ECO:0000313" key="1">
    <source>
        <dbReference type="EMBL" id="SVC93683.1"/>
    </source>
</evidence>
<protein>
    <submittedName>
        <fullName evidence="1">Uncharacterized protein</fullName>
    </submittedName>
</protein>
<gene>
    <name evidence="1" type="ORF">METZ01_LOCUS346537</name>
</gene>
<dbReference type="AlphaFoldDB" id="A0A382R7G7"/>
<feature type="non-terminal residue" evidence="1">
    <location>
        <position position="1"/>
    </location>
</feature>
<reference evidence="1" key="1">
    <citation type="submission" date="2018-05" db="EMBL/GenBank/DDBJ databases">
        <authorList>
            <person name="Lanie J.A."/>
            <person name="Ng W.-L."/>
            <person name="Kazmierczak K.M."/>
            <person name="Andrzejewski T.M."/>
            <person name="Davidsen T.M."/>
            <person name="Wayne K.J."/>
            <person name="Tettelin H."/>
            <person name="Glass J.I."/>
            <person name="Rusch D."/>
            <person name="Podicherti R."/>
            <person name="Tsui H.-C.T."/>
            <person name="Winkler M.E."/>
        </authorList>
    </citation>
    <scope>NUCLEOTIDE SEQUENCE</scope>
</reference>
<feature type="non-terminal residue" evidence="1">
    <location>
        <position position="22"/>
    </location>
</feature>
<organism evidence="1">
    <name type="scientific">marine metagenome</name>
    <dbReference type="NCBI Taxonomy" id="408172"/>
    <lineage>
        <taxon>unclassified sequences</taxon>
        <taxon>metagenomes</taxon>
        <taxon>ecological metagenomes</taxon>
    </lineage>
</organism>